<sequence length="385" mass="41637">KNSFFTMALTLQQLFHLGVIAVLSLQFLGGSVEARKVTIYEKNGVRLVGGTKSAGRVEVLPMNSANWVQVCGDETFSDSSAQALCQMLGYNFGRKYYTTETALPLNPNNVASWLRCYPKNNGRRLNEEVIMSGDDDLAEDANHHAARQGRKLRSVMAWYINATSKAPFSCQFRVSICNPAGPVAGLQCAKTLKQLPPASPPPPSPPTPPPSPPAVANTIRIFMNIADPTPDGRPEPNLCNNPNTSSICPYNGRVEIEVGSPDSSTPGKIWAPVCNVADSLLAERVARLACTQRFQEKARPWLPNKWFISASVSSIPFYIPPATQAVNTGDFDPAAVKGYVTITGGNVEGAQKLQDLQYQVSTNPCADGAMFAFYCYMASNDGAIP</sequence>
<dbReference type="InterPro" id="IPR001190">
    <property type="entry name" value="SRCR"/>
</dbReference>
<protein>
    <recommendedName>
        <fullName evidence="3">SRCR domain-containing protein</fullName>
    </recommendedName>
</protein>
<evidence type="ECO:0000256" key="2">
    <source>
        <dbReference type="SAM" id="MobiDB-lite"/>
    </source>
</evidence>
<organism evidence="4 5">
    <name type="scientific">Volvox reticuliferus</name>
    <dbReference type="NCBI Taxonomy" id="1737510"/>
    <lineage>
        <taxon>Eukaryota</taxon>
        <taxon>Viridiplantae</taxon>
        <taxon>Chlorophyta</taxon>
        <taxon>core chlorophytes</taxon>
        <taxon>Chlorophyceae</taxon>
        <taxon>CS clade</taxon>
        <taxon>Chlamydomonadales</taxon>
        <taxon>Volvocaceae</taxon>
        <taxon>Volvox</taxon>
    </lineage>
</organism>
<keyword evidence="1" id="KW-1015">Disulfide bond</keyword>
<dbReference type="AlphaFoldDB" id="A0A8J4CHW1"/>
<dbReference type="SMART" id="SM00202">
    <property type="entry name" value="SR"/>
    <property type="match status" value="1"/>
</dbReference>
<feature type="non-terminal residue" evidence="4">
    <location>
        <position position="385"/>
    </location>
</feature>
<dbReference type="OrthoDB" id="538134at2759"/>
<dbReference type="SUPFAM" id="SSF56487">
    <property type="entry name" value="SRCR-like"/>
    <property type="match status" value="1"/>
</dbReference>
<feature type="compositionally biased region" description="Pro residues" evidence="2">
    <location>
        <begin position="197"/>
        <end position="213"/>
    </location>
</feature>
<evidence type="ECO:0000313" key="5">
    <source>
        <dbReference type="Proteomes" id="UP000747110"/>
    </source>
</evidence>
<dbReference type="InterPro" id="IPR036772">
    <property type="entry name" value="SRCR-like_dom_sf"/>
</dbReference>
<evidence type="ECO:0000313" key="4">
    <source>
        <dbReference type="EMBL" id="GIL80487.1"/>
    </source>
</evidence>
<dbReference type="Proteomes" id="UP000747110">
    <property type="component" value="Unassembled WGS sequence"/>
</dbReference>
<proteinExistence type="predicted"/>
<feature type="domain" description="SRCR" evidence="3">
    <location>
        <begin position="45"/>
        <end position="89"/>
    </location>
</feature>
<dbReference type="GO" id="GO:0016020">
    <property type="term" value="C:membrane"/>
    <property type="evidence" value="ECO:0007669"/>
    <property type="project" value="InterPro"/>
</dbReference>
<gene>
    <name evidence="4" type="ORF">Vretifemale_9678</name>
</gene>
<evidence type="ECO:0000259" key="3">
    <source>
        <dbReference type="PROSITE" id="PS50287"/>
    </source>
</evidence>
<accession>A0A8J4CHW1</accession>
<feature type="region of interest" description="Disordered" evidence="2">
    <location>
        <begin position="194"/>
        <end position="215"/>
    </location>
</feature>
<comment type="caution">
    <text evidence="4">The sequence shown here is derived from an EMBL/GenBank/DDBJ whole genome shotgun (WGS) entry which is preliminary data.</text>
</comment>
<name>A0A8J4CHW1_9CHLO</name>
<dbReference type="Pfam" id="PF00530">
    <property type="entry name" value="SRCR"/>
    <property type="match status" value="1"/>
</dbReference>
<dbReference type="EMBL" id="BNCP01000019">
    <property type="protein sequence ID" value="GIL80487.1"/>
    <property type="molecule type" value="Genomic_DNA"/>
</dbReference>
<evidence type="ECO:0000256" key="1">
    <source>
        <dbReference type="ARBA" id="ARBA00023157"/>
    </source>
</evidence>
<dbReference type="Gene3D" id="3.10.250.10">
    <property type="entry name" value="SRCR-like domain"/>
    <property type="match status" value="1"/>
</dbReference>
<reference evidence="4" key="1">
    <citation type="journal article" date="2021" name="Proc. Natl. Acad. Sci. U.S.A.">
        <title>Three genomes in the algal genus Volvox reveal the fate of a haploid sex-determining region after a transition to homothallism.</title>
        <authorList>
            <person name="Yamamoto K."/>
            <person name="Hamaji T."/>
            <person name="Kawai-Toyooka H."/>
            <person name="Matsuzaki R."/>
            <person name="Takahashi F."/>
            <person name="Nishimura Y."/>
            <person name="Kawachi M."/>
            <person name="Noguchi H."/>
            <person name="Minakuchi Y."/>
            <person name="Umen J.G."/>
            <person name="Toyoda A."/>
            <person name="Nozaki H."/>
        </authorList>
    </citation>
    <scope>NUCLEOTIDE SEQUENCE</scope>
    <source>
        <strain evidence="4">NIES-3786</strain>
    </source>
</reference>
<keyword evidence="5" id="KW-1185">Reference proteome</keyword>
<dbReference type="PROSITE" id="PS50287">
    <property type="entry name" value="SRCR_2"/>
    <property type="match status" value="1"/>
</dbReference>